<dbReference type="GO" id="GO:0032259">
    <property type="term" value="P:methylation"/>
    <property type="evidence" value="ECO:0007669"/>
    <property type="project" value="UniProtKB-KW"/>
</dbReference>
<evidence type="ECO:0000313" key="5">
    <source>
        <dbReference type="EMBL" id="RYC30736.1"/>
    </source>
</evidence>
<dbReference type="PANTHER" id="PTHR47816:SF4">
    <property type="entry name" value="RIBOSOMAL RNA SMALL SUBUNIT METHYLTRANSFERASE C"/>
    <property type="match status" value="1"/>
</dbReference>
<evidence type="ECO:0000313" key="6">
    <source>
        <dbReference type="Proteomes" id="UP000290759"/>
    </source>
</evidence>
<dbReference type="GO" id="GO:0008757">
    <property type="term" value="F:S-adenosylmethionine-dependent methyltransferase activity"/>
    <property type="evidence" value="ECO:0007669"/>
    <property type="project" value="InterPro"/>
</dbReference>
<organism evidence="5 6">
    <name type="scientific">Lichenibacterium minor</name>
    <dbReference type="NCBI Taxonomy" id="2316528"/>
    <lineage>
        <taxon>Bacteria</taxon>
        <taxon>Pseudomonadati</taxon>
        <taxon>Pseudomonadota</taxon>
        <taxon>Alphaproteobacteria</taxon>
        <taxon>Hyphomicrobiales</taxon>
        <taxon>Lichenihabitantaceae</taxon>
        <taxon>Lichenibacterium</taxon>
    </lineage>
</organism>
<reference evidence="5 6" key="2">
    <citation type="submission" date="2019-02" db="EMBL/GenBank/DDBJ databases">
        <title>'Lichenibacterium ramalinii' gen. nov. sp. nov., 'Lichenibacterium minor' gen. nov. sp. nov.</title>
        <authorList>
            <person name="Pankratov T."/>
        </authorList>
    </citation>
    <scope>NUCLEOTIDE SEQUENCE [LARGE SCALE GENOMIC DNA]</scope>
    <source>
        <strain evidence="5 6">RmlP026</strain>
    </source>
</reference>
<keyword evidence="1 5" id="KW-0489">Methyltransferase</keyword>
<evidence type="ECO:0000256" key="2">
    <source>
        <dbReference type="ARBA" id="ARBA00022679"/>
    </source>
</evidence>
<dbReference type="AlphaFoldDB" id="A0A4Q2U754"/>
<reference evidence="5 6" key="1">
    <citation type="submission" date="2018-12" db="EMBL/GenBank/DDBJ databases">
        <authorList>
            <person name="Grouzdev D.S."/>
            <person name="Krutkina M.S."/>
        </authorList>
    </citation>
    <scope>NUCLEOTIDE SEQUENCE [LARGE SCALE GENOMIC DNA]</scope>
    <source>
        <strain evidence="5 6">RmlP026</strain>
    </source>
</reference>
<dbReference type="Pfam" id="PF05175">
    <property type="entry name" value="MTS"/>
    <property type="match status" value="1"/>
</dbReference>
<comment type="caution">
    <text evidence="5">The sequence shown here is derived from an EMBL/GenBank/DDBJ whole genome shotgun (WGS) entry which is preliminary data.</text>
</comment>
<accession>A0A4Q2U754</accession>
<dbReference type="SUPFAM" id="SSF53335">
    <property type="entry name" value="S-adenosyl-L-methionine-dependent methyltransferases"/>
    <property type="match status" value="1"/>
</dbReference>
<feature type="domain" description="Methyltransferase small" evidence="4">
    <location>
        <begin position="148"/>
        <end position="311"/>
    </location>
</feature>
<dbReference type="PANTHER" id="PTHR47816">
    <property type="entry name" value="RIBOSOMAL RNA SMALL SUBUNIT METHYLTRANSFERASE C"/>
    <property type="match status" value="1"/>
</dbReference>
<evidence type="ECO:0000256" key="1">
    <source>
        <dbReference type="ARBA" id="ARBA00022603"/>
    </source>
</evidence>
<dbReference type="InterPro" id="IPR007848">
    <property type="entry name" value="Small_mtfrase_dom"/>
</dbReference>
<keyword evidence="3" id="KW-0949">S-adenosyl-L-methionine</keyword>
<protein>
    <submittedName>
        <fullName evidence="5">Class I SAM-dependent methyltransferase</fullName>
    </submittedName>
</protein>
<evidence type="ECO:0000259" key="4">
    <source>
        <dbReference type="Pfam" id="PF05175"/>
    </source>
</evidence>
<proteinExistence type="predicted"/>
<dbReference type="EMBL" id="QYBB01000021">
    <property type="protein sequence ID" value="RYC30736.1"/>
    <property type="molecule type" value="Genomic_DNA"/>
</dbReference>
<dbReference type="Proteomes" id="UP000290759">
    <property type="component" value="Unassembled WGS sequence"/>
</dbReference>
<keyword evidence="2 5" id="KW-0808">Transferase</keyword>
<dbReference type="CDD" id="cd02440">
    <property type="entry name" value="AdoMet_MTases"/>
    <property type="match status" value="1"/>
</dbReference>
<evidence type="ECO:0000256" key="3">
    <source>
        <dbReference type="ARBA" id="ARBA00022691"/>
    </source>
</evidence>
<dbReference type="Gene3D" id="3.40.50.150">
    <property type="entry name" value="Vaccinia Virus protein VP39"/>
    <property type="match status" value="1"/>
</dbReference>
<sequence length="315" mass="32810">MFGANGRGDGVGEATRRGLYGSPIEGLRIDVAGAEQLSPLVPGAEALDGLAEGSLGGLVMVAPPGTVERRHAVALGLRALAPGAPFTILASKDKGGSRLGDELDAFGCRFEETGKRHHRICSGLRPEAPVGLDAAVAAGAPRLVEALGLWSQPGIFSWDRLDPGSALLIETLPALSGRGADFGCGIGVLSHAALASPKVKGLTLIDIDRRAVEAATRNVGDARATVRWADLRTGPQGLANLDFVVMNPPFHQGGIEDQGLGQGFVATAAKALRRGGALWLTANRHLPYEGVLKPLFGRVEVRAEARGFKVFEART</sequence>
<dbReference type="InterPro" id="IPR029063">
    <property type="entry name" value="SAM-dependent_MTases_sf"/>
</dbReference>
<name>A0A4Q2U754_9HYPH</name>
<dbReference type="RefSeq" id="WP_129228112.1">
    <property type="nucleotide sequence ID" value="NZ_QYBB01000021.1"/>
</dbReference>
<keyword evidence="6" id="KW-1185">Reference proteome</keyword>
<dbReference type="InterPro" id="IPR046977">
    <property type="entry name" value="RsmC/RlmG"/>
</dbReference>
<dbReference type="OrthoDB" id="9816072at2"/>
<gene>
    <name evidence="5" type="ORF">D3273_17135</name>
</gene>